<evidence type="ECO:0000259" key="5">
    <source>
        <dbReference type="Pfam" id="PF21070"/>
    </source>
</evidence>
<feature type="transmembrane region" description="Helical" evidence="1">
    <location>
        <begin position="46"/>
        <end position="66"/>
    </location>
</feature>
<dbReference type="InterPro" id="IPR053156">
    <property type="entry name" value="T6SS_TssM-like"/>
</dbReference>
<sequence length="1156" mass="131360">MGTGRMKRVLLVALRPLLLITGISMLSVVSVVWLLSSFVAPGSGMLLRLLLIPLLLTGIAGIAWWYHRRKTSRRTVQEKKTAFTDLERDKTALASLFGDAIKQLKNRQRLATRSLYEQAWYVALGDGRSGKSTLLFCNNLEPLFLYSEDEETSANWLCRFWVGKRVVVIETGPGLVGASVNEALWHYFSDLLMKYRPRQALNGLIMVVSCADLLHGSRDARRNLGSRIREAILTLNNRIGIQLPVYAAFSCVDAICDFLPAFSSRREGGADAPFGDLVEGYDNRHFDVEWFRHSLQTLLLGLVDKQLRSMQQGRRPESWQSLIALPFQLQLFGRVMENFCKDLCTESLLREYVWLRGYFLFTSEQQGAQYDLLTQAVSNFGGCASTTVYDQVPGRMTLFASRLLQQVILPESGIAGRNRQQESRDLFAHLLVILVLVLSLGVFIYQMRANWIRDESYFHSMQSRLALYHSEIFRLERQERTTDLAYVLPVLTDLRQLYQEGNRKKPWYLRSSLFEGNLSKAVTQAYHNHLQQLLLPRLIDLTATALQQSLDDDDTGQVFEHLRFYLMLFNKRLLNTSGLERFLLGRMAVVVPQLNGHQAEQLVSDLLDSEYATVYRPREQLVEMARQSLAGVPVDQLIYGRLKALPDNRETLDVRHFMGKYFPLMARFRPGFKAFTMPVMYTAMGYANLDLSVKSPLLRQLLTEYRLIMGDLQGPFNIDLLALSTNIQNLYFSDYIYRWKNLYDNIEVAHFGTLIELGASLEVLRAPSISPLLDALNFLVANTQLVQTREPSETSVVEKAAGKAAGQGAKWLASEQYRLNPAYVVDEQFQQYADFVETRHEQGSAFERLEQCVSNLDVYLQDALTAPDQGEVFFTYALAHAAGNNDPIRCIDTVSTLAPPAVAGIGQALSQQIWKLVLMEAYRHIDKQWRQNVLPVYKATLAGRFPFAASEGWESSLAAFVTFFRPEGVWDGFVTTYLAPFVDWQGAKPVLKSIDGFRLPLKPQVLDLMIKAKRIRYVYLDANGQQLSLDLTVRALGMSPDVTDFVLSAARPIFKYQHGPRVWGSLHWPTDDTPDTGVTAQFYRSGVLLAEKQYNGPWALLRFFWDARMKTDTMGVIFEYPLGDRSIKLHGAAIDEYPGPRAQELFLNFNLPETLL</sequence>
<feature type="domain" description="IcmF-related" evidence="3">
    <location>
        <begin position="488"/>
        <end position="784"/>
    </location>
</feature>
<evidence type="ECO:0000259" key="2">
    <source>
        <dbReference type="Pfam" id="PF06744"/>
    </source>
</evidence>
<comment type="caution">
    <text evidence="6">The sequence shown here is derived from an EMBL/GenBank/DDBJ whole genome shotgun (WGS) entry which is preliminary data.</text>
</comment>
<dbReference type="PANTHER" id="PTHR36153">
    <property type="entry name" value="INNER MEMBRANE PROTEIN-RELATED"/>
    <property type="match status" value="1"/>
</dbReference>
<reference evidence="7" key="1">
    <citation type="journal article" date="2019" name="Int. J. Syst. Evol. Microbiol.">
        <title>The Global Catalogue of Microorganisms (GCM) 10K type strain sequencing project: providing services to taxonomists for standard genome sequencing and annotation.</title>
        <authorList>
            <consortium name="The Broad Institute Genomics Platform"/>
            <consortium name="The Broad Institute Genome Sequencing Center for Infectious Disease"/>
            <person name="Wu L."/>
            <person name="Ma J."/>
        </authorList>
    </citation>
    <scope>NUCLEOTIDE SEQUENCE [LARGE SCALE GENOMIC DNA]</scope>
    <source>
        <strain evidence="7">JCM 17805</strain>
    </source>
</reference>
<feature type="transmembrane region" description="Helical" evidence="1">
    <location>
        <begin position="426"/>
        <end position="445"/>
    </location>
</feature>
<accession>A0ABP8V054</accession>
<evidence type="ECO:0000313" key="7">
    <source>
        <dbReference type="Proteomes" id="UP001500604"/>
    </source>
</evidence>
<dbReference type="InterPro" id="IPR009612">
    <property type="entry name" value="IcmF-rel"/>
</dbReference>
<dbReference type="InterPro" id="IPR010623">
    <property type="entry name" value="IcmF_C"/>
</dbReference>
<dbReference type="NCBIfam" id="TIGR03348">
    <property type="entry name" value="VI_IcmF"/>
    <property type="match status" value="1"/>
</dbReference>
<dbReference type="InterPro" id="IPR025743">
    <property type="entry name" value="TssM1_N"/>
</dbReference>
<evidence type="ECO:0000259" key="3">
    <source>
        <dbReference type="Pfam" id="PF06761"/>
    </source>
</evidence>
<dbReference type="EMBL" id="BAABFL010000124">
    <property type="protein sequence ID" value="GAA4649171.1"/>
    <property type="molecule type" value="Genomic_DNA"/>
</dbReference>
<proteinExistence type="predicted"/>
<dbReference type="Pfam" id="PF14331">
    <property type="entry name" value="IcmF-related_N"/>
    <property type="match status" value="1"/>
</dbReference>
<name>A0ABP8V054_9GAMM</name>
<protein>
    <submittedName>
        <fullName evidence="6">Type VI secretion system membrane subunit TssM</fullName>
    </submittedName>
</protein>
<keyword evidence="7" id="KW-1185">Reference proteome</keyword>
<feature type="domain" description="Type VI secretion system component TssM1 N-terminal" evidence="4">
    <location>
        <begin position="180"/>
        <end position="434"/>
    </location>
</feature>
<dbReference type="Proteomes" id="UP001500604">
    <property type="component" value="Unassembled WGS sequence"/>
</dbReference>
<dbReference type="Pfam" id="PF06761">
    <property type="entry name" value="IcmF-related"/>
    <property type="match status" value="1"/>
</dbReference>
<dbReference type="InterPro" id="IPR017731">
    <property type="entry name" value="TssM1-like"/>
</dbReference>
<gene>
    <name evidence="6" type="primary">tssM</name>
    <name evidence="6" type="ORF">GCM10023116_14450</name>
</gene>
<feature type="transmembrane region" description="Helical" evidence="1">
    <location>
        <begin position="12"/>
        <end position="34"/>
    </location>
</feature>
<keyword evidence="1" id="KW-1133">Transmembrane helix</keyword>
<dbReference type="Pfam" id="PF21070">
    <property type="entry name" value="IcmF_helical"/>
    <property type="match status" value="1"/>
</dbReference>
<organism evidence="6 7">
    <name type="scientific">Kistimonas scapharcae</name>
    <dbReference type="NCBI Taxonomy" id="1036133"/>
    <lineage>
        <taxon>Bacteria</taxon>
        <taxon>Pseudomonadati</taxon>
        <taxon>Pseudomonadota</taxon>
        <taxon>Gammaproteobacteria</taxon>
        <taxon>Oceanospirillales</taxon>
        <taxon>Endozoicomonadaceae</taxon>
        <taxon>Kistimonas</taxon>
    </lineage>
</organism>
<keyword evidence="1" id="KW-0812">Transmembrane</keyword>
<dbReference type="Pfam" id="PF06744">
    <property type="entry name" value="IcmF_C"/>
    <property type="match status" value="1"/>
</dbReference>
<feature type="domain" description="Type VI secretion system IcmF C-terminal" evidence="2">
    <location>
        <begin position="1032"/>
        <end position="1113"/>
    </location>
</feature>
<evidence type="ECO:0000313" key="6">
    <source>
        <dbReference type="EMBL" id="GAA4649171.1"/>
    </source>
</evidence>
<dbReference type="InterPro" id="IPR048677">
    <property type="entry name" value="TssM1_hel"/>
</dbReference>
<feature type="domain" description="Type VI secretion system component TssM1 helical" evidence="5">
    <location>
        <begin position="924"/>
        <end position="1015"/>
    </location>
</feature>
<evidence type="ECO:0000259" key="4">
    <source>
        <dbReference type="Pfam" id="PF14331"/>
    </source>
</evidence>
<evidence type="ECO:0000256" key="1">
    <source>
        <dbReference type="SAM" id="Phobius"/>
    </source>
</evidence>
<dbReference type="PANTHER" id="PTHR36153:SF1">
    <property type="entry name" value="TYPE VI SECRETION SYSTEM COMPONENT TSSM1"/>
    <property type="match status" value="1"/>
</dbReference>
<keyword evidence="1" id="KW-0472">Membrane</keyword>